<dbReference type="Proteomes" id="UP001152885">
    <property type="component" value="Unassembled WGS sequence"/>
</dbReference>
<evidence type="ECO:0000256" key="1">
    <source>
        <dbReference type="ARBA" id="ARBA00022574"/>
    </source>
</evidence>
<dbReference type="OrthoDB" id="10262475at2759"/>
<dbReference type="EMBL" id="CANTUO010000005">
    <property type="protein sequence ID" value="CAI5760064.1"/>
    <property type="molecule type" value="Genomic_DNA"/>
</dbReference>
<dbReference type="SUPFAM" id="SSF50978">
    <property type="entry name" value="WD40 repeat-like"/>
    <property type="match status" value="1"/>
</dbReference>
<evidence type="ECO:0000313" key="3">
    <source>
        <dbReference type="EMBL" id="CAI5760064.1"/>
    </source>
</evidence>
<gene>
    <name evidence="3" type="ORF">CANVERA_P4576</name>
</gene>
<proteinExistence type="predicted"/>
<dbReference type="Gene3D" id="2.130.10.10">
    <property type="entry name" value="YVTN repeat-like/Quinoprotein amine dehydrogenase"/>
    <property type="match status" value="1"/>
</dbReference>
<evidence type="ECO:0000256" key="2">
    <source>
        <dbReference type="ARBA" id="ARBA00022737"/>
    </source>
</evidence>
<dbReference type="AlphaFoldDB" id="A0A9W4TZS8"/>
<reference evidence="3" key="1">
    <citation type="submission" date="2022-12" db="EMBL/GenBank/DDBJ databases">
        <authorList>
            <person name="Brejova B."/>
        </authorList>
    </citation>
    <scope>NUCLEOTIDE SEQUENCE</scope>
</reference>
<dbReference type="InterPro" id="IPR001680">
    <property type="entry name" value="WD40_rpt"/>
</dbReference>
<dbReference type="PANTHER" id="PTHR10971">
    <property type="entry name" value="MRNA EXPORT FACTOR AND BUB3"/>
    <property type="match status" value="1"/>
</dbReference>
<dbReference type="SMART" id="SM00320">
    <property type="entry name" value="WD40"/>
    <property type="match status" value="3"/>
</dbReference>
<keyword evidence="4" id="KW-1185">Reference proteome</keyword>
<evidence type="ECO:0000313" key="4">
    <source>
        <dbReference type="Proteomes" id="UP001152885"/>
    </source>
</evidence>
<keyword evidence="1" id="KW-0853">WD repeat</keyword>
<name>A0A9W4TZS8_9ASCO</name>
<dbReference type="Pfam" id="PF00400">
    <property type="entry name" value="WD40"/>
    <property type="match status" value="1"/>
</dbReference>
<accession>A0A9W4TZS8</accession>
<keyword evidence="2" id="KW-0677">Repeat</keyword>
<dbReference type="InterPro" id="IPR015943">
    <property type="entry name" value="WD40/YVTN_repeat-like_dom_sf"/>
</dbReference>
<comment type="caution">
    <text evidence="3">The sequence shown here is derived from an EMBL/GenBank/DDBJ whole genome shotgun (WGS) entry which is preliminary data.</text>
</comment>
<dbReference type="InterPro" id="IPR036322">
    <property type="entry name" value="WD40_repeat_dom_sf"/>
</dbReference>
<organism evidence="3 4">
    <name type="scientific">Candida verbasci</name>
    <dbReference type="NCBI Taxonomy" id="1227364"/>
    <lineage>
        <taxon>Eukaryota</taxon>
        <taxon>Fungi</taxon>
        <taxon>Dikarya</taxon>
        <taxon>Ascomycota</taxon>
        <taxon>Saccharomycotina</taxon>
        <taxon>Pichiomycetes</taxon>
        <taxon>Debaryomycetaceae</taxon>
        <taxon>Candida/Lodderomyces clade</taxon>
        <taxon>Candida</taxon>
    </lineage>
</organism>
<sequence length="346" mass="39604">MSFTALNTTKDLDIISDLKLQSENRLLFSTWSNEIYLYSCQEYLQASQSSHIEPPKLSPLQVIKTDNSTPLSLLYHPSYQKSIVGALDGTISEIDYENNKLNTIVKNTEDTNNGVNKLCNIANNLIISSSFNGLLRLIDVRTHDIISQYKKEGKIFNIESNNEFKVIVTRSKNQLEIYDSRKGLASPIEIREVGLKYQIKDLKICNSDNNKFAISTIDGRVSIEYLNELNLDQRFTFKCHRTQDKITNTDLVYPVNSICFQNENYLYTGGSDGYVCLWDCGKKTRLKQFPQFRTQDNDIESISKIEINNDGNLLVVGTSDDSYYRNRRLSQSEDSKNPSKVYIKSI</sequence>
<protein>
    <submittedName>
        <fullName evidence="3">Uncharacterized protein</fullName>
    </submittedName>
</protein>